<dbReference type="GO" id="GO:0005507">
    <property type="term" value="F:copper ion binding"/>
    <property type="evidence" value="ECO:0007669"/>
    <property type="project" value="TreeGrafter"/>
</dbReference>
<dbReference type="Gene3D" id="3.20.20.380">
    <property type="entry name" value="Copper homeostasis (CutC) domain"/>
    <property type="match status" value="1"/>
</dbReference>
<dbReference type="EnsemblMetazoa" id="ENSAATROPT003351">
    <property type="protein sequence ID" value="ENSAATROPP003218"/>
    <property type="gene ID" value="ENSAATROPG002656"/>
</dbReference>
<dbReference type="HAMAP" id="MF_00795">
    <property type="entry name" value="CutC"/>
    <property type="match status" value="1"/>
</dbReference>
<protein>
    <recommendedName>
        <fullName evidence="2">Copper homeostasis protein cutC homolog</fullName>
    </recommendedName>
</protein>
<sequence>MKILLEICVDTIESAVAAIEGGADRIELCSALSEGGLTPTVGLLRAVKTFLIEWSKNTGCIVPVYCMVRCRRGSDFQYSQSEMDIMLWDVKLLKDNGSDGFVFGALDESGKVHRSQCVQVVEAVNATEGTLPLTFHRAIDCTDKNKLRANLELIAELGFTTILTSGLKPSAMEGMDTIAQMRDISEEIKKEKGITIEIMPGSGVTPENVRMILSNTGCHAIHGSASVSKSSSNPNGGISMGSTNVDALPLKVCSKDKVAELRRYINEI</sequence>
<name>A0AAG5CXN0_ANOAO</name>
<dbReference type="InterPro" id="IPR005627">
    <property type="entry name" value="CutC-like"/>
</dbReference>
<reference evidence="3" key="1">
    <citation type="submission" date="2024-04" db="UniProtKB">
        <authorList>
            <consortium name="EnsemblMetazoa"/>
        </authorList>
    </citation>
    <scope>IDENTIFICATION</scope>
    <source>
        <strain evidence="3">EBRO</strain>
    </source>
</reference>
<dbReference type="Pfam" id="PF03932">
    <property type="entry name" value="CutC"/>
    <property type="match status" value="1"/>
</dbReference>
<dbReference type="SUPFAM" id="SSF110395">
    <property type="entry name" value="CutC-like"/>
    <property type="match status" value="1"/>
</dbReference>
<dbReference type="PANTHER" id="PTHR12598">
    <property type="entry name" value="COPPER HOMEOSTASIS PROTEIN CUTC"/>
    <property type="match status" value="1"/>
</dbReference>
<accession>A0AAG5CXN0</accession>
<dbReference type="PANTHER" id="PTHR12598:SF0">
    <property type="entry name" value="COPPER HOMEOSTASIS PROTEIN CUTC HOMOLOG"/>
    <property type="match status" value="1"/>
</dbReference>
<evidence type="ECO:0000256" key="1">
    <source>
        <dbReference type="ARBA" id="ARBA00007768"/>
    </source>
</evidence>
<comment type="similarity">
    <text evidence="1">Belongs to the CutC family.</text>
</comment>
<dbReference type="Proteomes" id="UP000075880">
    <property type="component" value="Unassembled WGS sequence"/>
</dbReference>
<dbReference type="InterPro" id="IPR036822">
    <property type="entry name" value="CutC-like_dom_sf"/>
</dbReference>
<evidence type="ECO:0000313" key="4">
    <source>
        <dbReference type="Proteomes" id="UP000075880"/>
    </source>
</evidence>
<dbReference type="AlphaFoldDB" id="A0AAG5CXN0"/>
<keyword evidence="4" id="KW-1185">Reference proteome</keyword>
<organism evidence="3 4">
    <name type="scientific">Anopheles atroparvus</name>
    <name type="common">European mosquito</name>
    <dbReference type="NCBI Taxonomy" id="41427"/>
    <lineage>
        <taxon>Eukaryota</taxon>
        <taxon>Metazoa</taxon>
        <taxon>Ecdysozoa</taxon>
        <taxon>Arthropoda</taxon>
        <taxon>Hexapoda</taxon>
        <taxon>Insecta</taxon>
        <taxon>Pterygota</taxon>
        <taxon>Neoptera</taxon>
        <taxon>Endopterygota</taxon>
        <taxon>Diptera</taxon>
        <taxon>Nematocera</taxon>
        <taxon>Culicoidea</taxon>
        <taxon>Culicidae</taxon>
        <taxon>Anophelinae</taxon>
        <taxon>Anopheles</taxon>
    </lineage>
</organism>
<evidence type="ECO:0000313" key="3">
    <source>
        <dbReference type="EnsemblMetazoa" id="ENSAATROPP003218"/>
    </source>
</evidence>
<evidence type="ECO:0000256" key="2">
    <source>
        <dbReference type="ARBA" id="ARBA00019014"/>
    </source>
</evidence>
<dbReference type="FunFam" id="3.20.20.380:FF:000001">
    <property type="entry name" value="Copper homeostasis protein CutC"/>
    <property type="match status" value="1"/>
</dbReference>
<proteinExistence type="inferred from homology"/>